<gene>
    <name evidence="2" type="ORF">V5799_023989</name>
</gene>
<proteinExistence type="predicted"/>
<reference evidence="2 3" key="1">
    <citation type="journal article" date="2023" name="Arcadia Sci">
        <title>De novo assembly of a long-read Amblyomma americanum tick genome.</title>
        <authorList>
            <person name="Chou S."/>
            <person name="Poskanzer K.E."/>
            <person name="Rollins M."/>
            <person name="Thuy-Boun P.S."/>
        </authorList>
    </citation>
    <scope>NUCLEOTIDE SEQUENCE [LARGE SCALE GENOMIC DNA]</scope>
    <source>
        <strain evidence="2">F_SG_1</strain>
        <tissue evidence="2">Salivary glands</tissue>
    </source>
</reference>
<dbReference type="EMBL" id="JARKHS020017856">
    <property type="protein sequence ID" value="KAK8772767.1"/>
    <property type="molecule type" value="Genomic_DNA"/>
</dbReference>
<organism evidence="2 3">
    <name type="scientific">Amblyomma americanum</name>
    <name type="common">Lone star tick</name>
    <dbReference type="NCBI Taxonomy" id="6943"/>
    <lineage>
        <taxon>Eukaryota</taxon>
        <taxon>Metazoa</taxon>
        <taxon>Ecdysozoa</taxon>
        <taxon>Arthropoda</taxon>
        <taxon>Chelicerata</taxon>
        <taxon>Arachnida</taxon>
        <taxon>Acari</taxon>
        <taxon>Parasitiformes</taxon>
        <taxon>Ixodida</taxon>
        <taxon>Ixodoidea</taxon>
        <taxon>Ixodidae</taxon>
        <taxon>Amblyomminae</taxon>
        <taxon>Amblyomma</taxon>
    </lineage>
</organism>
<feature type="non-terminal residue" evidence="2">
    <location>
        <position position="1"/>
    </location>
</feature>
<dbReference type="Proteomes" id="UP001321473">
    <property type="component" value="Unassembled WGS sequence"/>
</dbReference>
<comment type="caution">
    <text evidence="2">The sequence shown here is derived from an EMBL/GenBank/DDBJ whole genome shotgun (WGS) entry which is preliminary data.</text>
</comment>
<evidence type="ECO:0000313" key="2">
    <source>
        <dbReference type="EMBL" id="KAK8772767.1"/>
    </source>
</evidence>
<name>A0AAQ4ED99_AMBAM</name>
<evidence type="ECO:0000256" key="1">
    <source>
        <dbReference type="SAM" id="MobiDB-lite"/>
    </source>
</evidence>
<keyword evidence="3" id="KW-1185">Reference proteome</keyword>
<accession>A0AAQ4ED99</accession>
<feature type="compositionally biased region" description="Acidic residues" evidence="1">
    <location>
        <begin position="69"/>
        <end position="84"/>
    </location>
</feature>
<sequence length="84" mass="9839">DHDGDGLEISDWDRYAADEYELLVAEEGNFENHELLYGDYDPDEDELSPNLEKLTAPLRCRTGRQGRLDDDEYDYAESDTDYHY</sequence>
<feature type="region of interest" description="Disordered" evidence="1">
    <location>
        <begin position="62"/>
        <end position="84"/>
    </location>
</feature>
<dbReference type="AlphaFoldDB" id="A0AAQ4ED99"/>
<evidence type="ECO:0000313" key="3">
    <source>
        <dbReference type="Proteomes" id="UP001321473"/>
    </source>
</evidence>
<protein>
    <submittedName>
        <fullName evidence="2">Uncharacterized protein</fullName>
    </submittedName>
</protein>